<organism evidence="1 2">
    <name type="scientific">Candidatus Taylorbacteria bacterium RIFCSPHIGHO2_02_49_25</name>
    <dbReference type="NCBI Taxonomy" id="1802305"/>
    <lineage>
        <taxon>Bacteria</taxon>
        <taxon>Candidatus Tayloriibacteriota</taxon>
    </lineage>
</organism>
<name>A0A1G2MK03_9BACT</name>
<protein>
    <recommendedName>
        <fullName evidence="3">SpoVT-AbrB domain-containing protein</fullName>
    </recommendedName>
</protein>
<gene>
    <name evidence="1" type="ORF">A2W52_04070</name>
</gene>
<dbReference type="Proteomes" id="UP000176493">
    <property type="component" value="Unassembled WGS sequence"/>
</dbReference>
<proteinExistence type="predicted"/>
<dbReference type="EMBL" id="MHRJ01000010">
    <property type="protein sequence ID" value="OHA23322.1"/>
    <property type="molecule type" value="Genomic_DNA"/>
</dbReference>
<evidence type="ECO:0000313" key="1">
    <source>
        <dbReference type="EMBL" id="OHA23322.1"/>
    </source>
</evidence>
<comment type="caution">
    <text evidence="1">The sequence shown here is derived from an EMBL/GenBank/DDBJ whole genome shotgun (WGS) entry which is preliminary data.</text>
</comment>
<dbReference type="AlphaFoldDB" id="A0A1G2MK03"/>
<evidence type="ECO:0000313" key="2">
    <source>
        <dbReference type="Proteomes" id="UP000176493"/>
    </source>
</evidence>
<reference evidence="1 2" key="1">
    <citation type="journal article" date="2016" name="Nat. Commun.">
        <title>Thousands of microbial genomes shed light on interconnected biogeochemical processes in an aquifer system.</title>
        <authorList>
            <person name="Anantharaman K."/>
            <person name="Brown C.T."/>
            <person name="Hug L.A."/>
            <person name="Sharon I."/>
            <person name="Castelle C.J."/>
            <person name="Probst A.J."/>
            <person name="Thomas B.C."/>
            <person name="Singh A."/>
            <person name="Wilkins M.J."/>
            <person name="Karaoz U."/>
            <person name="Brodie E.L."/>
            <person name="Williams K.H."/>
            <person name="Hubbard S.S."/>
            <person name="Banfield J.F."/>
        </authorList>
    </citation>
    <scope>NUCLEOTIDE SEQUENCE [LARGE SCALE GENOMIC DNA]</scope>
</reference>
<accession>A0A1G2MK03</accession>
<evidence type="ECO:0008006" key="3">
    <source>
        <dbReference type="Google" id="ProtNLM"/>
    </source>
</evidence>
<sequence length="65" mass="6973">MRKVAGIEVGDFLEAGYEKGTITLTPKSLLDREVAKALADFRAGRMSGPFETHQALMTYLKGGGA</sequence>